<dbReference type="EMBL" id="LR796720">
    <property type="protein sequence ID" value="CAB4162017.1"/>
    <property type="molecule type" value="Genomic_DNA"/>
</dbReference>
<protein>
    <submittedName>
        <fullName evidence="1">Uncharacterized protein</fullName>
    </submittedName>
</protein>
<evidence type="ECO:0000313" key="1">
    <source>
        <dbReference type="EMBL" id="CAB4162017.1"/>
    </source>
</evidence>
<reference evidence="1" key="1">
    <citation type="submission" date="2020-04" db="EMBL/GenBank/DDBJ databases">
        <authorList>
            <person name="Chiriac C."/>
            <person name="Salcher M."/>
            <person name="Ghai R."/>
            <person name="Kavagutti S V."/>
        </authorList>
    </citation>
    <scope>NUCLEOTIDE SEQUENCE</scope>
</reference>
<proteinExistence type="predicted"/>
<accession>A0A6J5NSM2</accession>
<organism evidence="1">
    <name type="scientific">uncultured Caudovirales phage</name>
    <dbReference type="NCBI Taxonomy" id="2100421"/>
    <lineage>
        <taxon>Viruses</taxon>
        <taxon>Duplodnaviria</taxon>
        <taxon>Heunggongvirae</taxon>
        <taxon>Uroviricota</taxon>
        <taxon>Caudoviricetes</taxon>
        <taxon>Peduoviridae</taxon>
        <taxon>Maltschvirus</taxon>
        <taxon>Maltschvirus maltsch</taxon>
    </lineage>
</organism>
<sequence length="98" mass="10349">MPGLHLVVSEQLLGNLPESPGKPIEAPALSFLLEWGQIKPGDRLAGIELGIVLGHKLGQPGLHSLKEGQLHLGIGQLSLVLSREISKASTLSKPSLVH</sequence>
<gene>
    <name evidence="1" type="ORF">UFOVP779_8</name>
</gene>
<name>A0A6J5NSM2_9CAUD</name>